<evidence type="ECO:0000313" key="2">
    <source>
        <dbReference type="EMBL" id="MFC5144009.1"/>
    </source>
</evidence>
<keyword evidence="3" id="KW-1185">Reference proteome</keyword>
<protein>
    <recommendedName>
        <fullName evidence="1">DUF8094 domain-containing protein</fullName>
    </recommendedName>
</protein>
<dbReference type="PROSITE" id="PS51257">
    <property type="entry name" value="PROKAR_LIPOPROTEIN"/>
    <property type="match status" value="1"/>
</dbReference>
<dbReference type="Proteomes" id="UP001596222">
    <property type="component" value="Unassembled WGS sequence"/>
</dbReference>
<proteinExistence type="predicted"/>
<feature type="domain" description="DUF8094" evidence="1">
    <location>
        <begin position="38"/>
        <end position="329"/>
    </location>
</feature>
<dbReference type="InterPro" id="IPR058407">
    <property type="entry name" value="DUF8094"/>
</dbReference>
<evidence type="ECO:0000259" key="1">
    <source>
        <dbReference type="Pfam" id="PF26366"/>
    </source>
</evidence>
<dbReference type="EMBL" id="JBHSKJ010000002">
    <property type="protein sequence ID" value="MFC5144009.1"/>
    <property type="molecule type" value="Genomic_DNA"/>
</dbReference>
<dbReference type="RefSeq" id="WP_382037523.1">
    <property type="nucleotide sequence ID" value="NZ_JBHSKJ010000002.1"/>
</dbReference>
<accession>A0ABV9ZU25</accession>
<dbReference type="Pfam" id="PF26366">
    <property type="entry name" value="DUF8094"/>
    <property type="match status" value="1"/>
</dbReference>
<reference evidence="3" key="1">
    <citation type="journal article" date="2019" name="Int. J. Syst. Evol. Microbiol.">
        <title>The Global Catalogue of Microorganisms (GCM) 10K type strain sequencing project: providing services to taxonomists for standard genome sequencing and annotation.</title>
        <authorList>
            <consortium name="The Broad Institute Genomics Platform"/>
            <consortium name="The Broad Institute Genome Sequencing Center for Infectious Disease"/>
            <person name="Wu L."/>
            <person name="Ma J."/>
        </authorList>
    </citation>
    <scope>NUCLEOTIDE SEQUENCE [LARGE SCALE GENOMIC DNA]</scope>
    <source>
        <strain evidence="3">CGMCC 4.1641</strain>
    </source>
</reference>
<sequence length="331" mass="35856">MRRRGAGGPRRTRTAVTAAALLLTATGCMTVHGEREIVPSVGRAEAAKVLKAFTDGYNEGYRKLDPGVIARVETGALAEIGKADLAAQSVQTPGGNPKYPSLVLDDARFAIPAQAGWPKFFLADTRSNRDANRWLVVFTRHGVKEPWKAAYLSIVNPGKVPEFTTGKDGYAQAVPAAKGKDHGLMAEPGKVSALYTDFLRTGKGRDFVPGPRTTGLREERDKVRRTATFWTEFIDTPEKAPAFPAPALRTKGGGALVFFTAHHREKRTMAEGLRPAVTDPRTKALLKGELKRSVTYTRVSEAAVEVPPRDADGGMINFLNRIDTMTAAQGE</sequence>
<organism evidence="2 3">
    <name type="scientific">Streptomyces aureoversilis</name>
    <dbReference type="NCBI Taxonomy" id="67277"/>
    <lineage>
        <taxon>Bacteria</taxon>
        <taxon>Bacillati</taxon>
        <taxon>Actinomycetota</taxon>
        <taxon>Actinomycetes</taxon>
        <taxon>Kitasatosporales</taxon>
        <taxon>Streptomycetaceae</taxon>
        <taxon>Streptomyces</taxon>
    </lineage>
</organism>
<gene>
    <name evidence="2" type="ORF">ACFPP6_04820</name>
</gene>
<comment type="caution">
    <text evidence="2">The sequence shown here is derived from an EMBL/GenBank/DDBJ whole genome shotgun (WGS) entry which is preliminary data.</text>
</comment>
<evidence type="ECO:0000313" key="3">
    <source>
        <dbReference type="Proteomes" id="UP001596222"/>
    </source>
</evidence>
<name>A0ABV9ZU25_9ACTN</name>